<organism evidence="2 3">
    <name type="scientific">Blepharisma stoltei</name>
    <dbReference type="NCBI Taxonomy" id="1481888"/>
    <lineage>
        <taxon>Eukaryota</taxon>
        <taxon>Sar</taxon>
        <taxon>Alveolata</taxon>
        <taxon>Ciliophora</taxon>
        <taxon>Postciliodesmatophora</taxon>
        <taxon>Heterotrichea</taxon>
        <taxon>Heterotrichida</taxon>
        <taxon>Blepharismidae</taxon>
        <taxon>Blepharisma</taxon>
    </lineage>
</organism>
<evidence type="ECO:0000313" key="2">
    <source>
        <dbReference type="EMBL" id="CAG9335066.1"/>
    </source>
</evidence>
<keyword evidence="3" id="KW-1185">Reference proteome</keyword>
<feature type="compositionally biased region" description="Basic and acidic residues" evidence="1">
    <location>
        <begin position="143"/>
        <end position="152"/>
    </location>
</feature>
<feature type="region of interest" description="Disordered" evidence="1">
    <location>
        <begin position="117"/>
        <end position="152"/>
    </location>
</feature>
<proteinExistence type="predicted"/>
<feature type="compositionally biased region" description="Basic and acidic residues" evidence="1">
    <location>
        <begin position="117"/>
        <end position="131"/>
    </location>
</feature>
<feature type="compositionally biased region" description="Basic residues" evidence="1">
    <location>
        <begin position="132"/>
        <end position="142"/>
    </location>
</feature>
<accession>A0AAU9KCR6</accession>
<feature type="compositionally biased region" description="Polar residues" evidence="1">
    <location>
        <begin position="53"/>
        <end position="67"/>
    </location>
</feature>
<evidence type="ECO:0000313" key="3">
    <source>
        <dbReference type="Proteomes" id="UP001162131"/>
    </source>
</evidence>
<feature type="region of interest" description="Disordered" evidence="1">
    <location>
        <begin position="25"/>
        <end position="91"/>
    </location>
</feature>
<dbReference type="EMBL" id="CAJZBQ010000060">
    <property type="protein sequence ID" value="CAG9335066.1"/>
    <property type="molecule type" value="Genomic_DNA"/>
</dbReference>
<evidence type="ECO:0000256" key="1">
    <source>
        <dbReference type="SAM" id="MobiDB-lite"/>
    </source>
</evidence>
<evidence type="ECO:0008006" key="4">
    <source>
        <dbReference type="Google" id="ProtNLM"/>
    </source>
</evidence>
<dbReference type="Proteomes" id="UP001162131">
    <property type="component" value="Unassembled WGS sequence"/>
</dbReference>
<protein>
    <recommendedName>
        <fullName evidence="4">Lipoprotein</fullName>
    </recommendedName>
</protein>
<name>A0AAU9KCR6_9CILI</name>
<reference evidence="2" key="1">
    <citation type="submission" date="2021-09" db="EMBL/GenBank/DDBJ databases">
        <authorList>
            <consortium name="AG Swart"/>
            <person name="Singh M."/>
            <person name="Singh A."/>
            <person name="Seah K."/>
            <person name="Emmerich C."/>
        </authorList>
    </citation>
    <scope>NUCLEOTIDE SEQUENCE</scope>
    <source>
        <strain evidence="2">ATCC30299</strain>
    </source>
</reference>
<sequence length="152" mass="17097">MKNKIFVWLSMFCCNNNEKEAEENITSNNNHSINEAGVNSGNPLKEISEFESHNSSNVKVKTPNISEIINLAPPDAKCSDKGSPNSGEETKKAYFFRSPTFGKPSFSDLCQQYVDKEESTGGTKIKIEGKSEKKRRRKRKEVSKKNSKDSKD</sequence>
<comment type="caution">
    <text evidence="2">The sequence shown here is derived from an EMBL/GenBank/DDBJ whole genome shotgun (WGS) entry which is preliminary data.</text>
</comment>
<gene>
    <name evidence="2" type="ORF">BSTOLATCC_MIC62645</name>
</gene>
<dbReference type="AlphaFoldDB" id="A0AAU9KCR6"/>
<feature type="compositionally biased region" description="Polar residues" evidence="1">
    <location>
        <begin position="25"/>
        <end position="42"/>
    </location>
</feature>